<evidence type="ECO:0000313" key="2">
    <source>
        <dbReference type="Proteomes" id="UP000284476"/>
    </source>
</evidence>
<dbReference type="Gene3D" id="3.10.180.10">
    <property type="entry name" value="2,3-Dihydroxybiphenyl 1,2-Dioxygenase, domain 1"/>
    <property type="match status" value="1"/>
</dbReference>
<dbReference type="SUPFAM" id="SSF54593">
    <property type="entry name" value="Glyoxalase/Bleomycin resistance protein/Dihydroxybiphenyl dioxygenase"/>
    <property type="match status" value="1"/>
</dbReference>
<organism evidence="1 2">
    <name type="scientific">Paenirhodobacter populi</name>
    <dbReference type="NCBI Taxonomy" id="2306993"/>
    <lineage>
        <taxon>Bacteria</taxon>
        <taxon>Pseudomonadati</taxon>
        <taxon>Pseudomonadota</taxon>
        <taxon>Alphaproteobacteria</taxon>
        <taxon>Rhodobacterales</taxon>
        <taxon>Rhodobacter group</taxon>
        <taxon>Paenirhodobacter</taxon>
    </lineage>
</organism>
<dbReference type="Proteomes" id="UP000284476">
    <property type="component" value="Unassembled WGS sequence"/>
</dbReference>
<reference evidence="1 2" key="1">
    <citation type="submission" date="2019-01" db="EMBL/GenBank/DDBJ databases">
        <title>Sinorhodobacter populi sp. nov. isolated from the symptomatic bark tissue of Populus euramericana canker.</title>
        <authorList>
            <person name="Xu G."/>
        </authorList>
    </citation>
    <scope>NUCLEOTIDE SEQUENCE [LARGE SCALE GENOMIC DNA]</scope>
    <source>
        <strain evidence="1 2">SK2B-1</strain>
    </source>
</reference>
<reference evidence="1 2" key="2">
    <citation type="submission" date="2019-01" db="EMBL/GenBank/DDBJ databases">
        <authorList>
            <person name="Li Y."/>
        </authorList>
    </citation>
    <scope>NUCLEOTIDE SEQUENCE [LARGE SCALE GENOMIC DNA]</scope>
    <source>
        <strain evidence="1 2">SK2B-1</strain>
    </source>
</reference>
<dbReference type="RefSeq" id="WP_128209300.1">
    <property type="nucleotide sequence ID" value="NZ_JBHRSO010000063.1"/>
</dbReference>
<dbReference type="AlphaFoldDB" id="A0A443JGJ1"/>
<evidence type="ECO:0000313" key="1">
    <source>
        <dbReference type="EMBL" id="RWR19544.1"/>
    </source>
</evidence>
<dbReference type="InterPro" id="IPR029068">
    <property type="entry name" value="Glyas_Bleomycin-R_OHBP_Dase"/>
</dbReference>
<gene>
    <name evidence="1" type="ORF">D2T30_13580</name>
</gene>
<proteinExistence type="predicted"/>
<sequence>MILKTYARVFTHDAGSALETLRPLHKGDAHLRFRFGELELIAIGDMLIVAGTEEALTPIRDTQGPVIVGDLGRVKEALLEAGAEITQDIVDVPTGRMLYARHRDSIHVEYVEWRPELVEQFIRAPQREGLLSSEI</sequence>
<protein>
    <submittedName>
        <fullName evidence="1">VOC family protein</fullName>
    </submittedName>
</protein>
<comment type="caution">
    <text evidence="1">The sequence shown here is derived from an EMBL/GenBank/DDBJ whole genome shotgun (WGS) entry which is preliminary data.</text>
</comment>
<dbReference type="EMBL" id="SAUZ01000015">
    <property type="protein sequence ID" value="RWR19544.1"/>
    <property type="molecule type" value="Genomic_DNA"/>
</dbReference>
<name>A0A443JGJ1_9RHOB</name>
<accession>A0A443JGJ1</accession>